<gene>
    <name evidence="2" type="ORF">LIER_38254</name>
</gene>
<feature type="compositionally biased region" description="Polar residues" evidence="1">
    <location>
        <begin position="1"/>
        <end position="10"/>
    </location>
</feature>
<accession>A0AAV3Q041</accession>
<sequence length="177" mass="19526">MSTTIMSSSQSLVLSAAESPPPPSTTELPESLDVDCAKCDCCGLTEECTISYIETIQERYQGKWICGLCAEAIKDEASRCERLRISSDEALSRHLSFCKNFQSSMSPPPDPTIDMIAAMRHVLRRSLESPKMRSMPCSPTRHINREIKTWPLTRSESCLPTISLGDDNGDDHAGEVA</sequence>
<proteinExistence type="predicted"/>
<evidence type="ECO:0000256" key="1">
    <source>
        <dbReference type="SAM" id="MobiDB-lite"/>
    </source>
</evidence>
<feature type="region of interest" description="Disordered" evidence="1">
    <location>
        <begin position="1"/>
        <end position="29"/>
    </location>
</feature>
<dbReference type="Pfam" id="PF07911">
    <property type="entry name" value="DUF1677"/>
    <property type="match status" value="1"/>
</dbReference>
<dbReference type="Proteomes" id="UP001454036">
    <property type="component" value="Unassembled WGS sequence"/>
</dbReference>
<dbReference type="PANTHER" id="PTHR33108:SF32">
    <property type="entry name" value="DUF1677 FAMILY PROTEIN (DUF1677)"/>
    <property type="match status" value="1"/>
</dbReference>
<evidence type="ECO:0000313" key="3">
    <source>
        <dbReference type="Proteomes" id="UP001454036"/>
    </source>
</evidence>
<dbReference type="PANTHER" id="PTHR33108">
    <property type="entry name" value="OS01G0745000 PROTEIN"/>
    <property type="match status" value="1"/>
</dbReference>
<comment type="caution">
    <text evidence="2">The sequence shown here is derived from an EMBL/GenBank/DDBJ whole genome shotgun (WGS) entry which is preliminary data.</text>
</comment>
<dbReference type="AlphaFoldDB" id="A0AAV3Q041"/>
<protein>
    <recommendedName>
        <fullName evidence="4">DUF1677 family protein</fullName>
    </recommendedName>
</protein>
<evidence type="ECO:0000313" key="2">
    <source>
        <dbReference type="EMBL" id="GAA0156321.1"/>
    </source>
</evidence>
<evidence type="ECO:0008006" key="4">
    <source>
        <dbReference type="Google" id="ProtNLM"/>
    </source>
</evidence>
<dbReference type="EMBL" id="BAABME010019169">
    <property type="protein sequence ID" value="GAA0156321.1"/>
    <property type="molecule type" value="Genomic_DNA"/>
</dbReference>
<organism evidence="2 3">
    <name type="scientific">Lithospermum erythrorhizon</name>
    <name type="common">Purple gromwell</name>
    <name type="synonym">Lithospermum officinale var. erythrorhizon</name>
    <dbReference type="NCBI Taxonomy" id="34254"/>
    <lineage>
        <taxon>Eukaryota</taxon>
        <taxon>Viridiplantae</taxon>
        <taxon>Streptophyta</taxon>
        <taxon>Embryophyta</taxon>
        <taxon>Tracheophyta</taxon>
        <taxon>Spermatophyta</taxon>
        <taxon>Magnoliopsida</taxon>
        <taxon>eudicotyledons</taxon>
        <taxon>Gunneridae</taxon>
        <taxon>Pentapetalae</taxon>
        <taxon>asterids</taxon>
        <taxon>lamiids</taxon>
        <taxon>Boraginales</taxon>
        <taxon>Boraginaceae</taxon>
        <taxon>Boraginoideae</taxon>
        <taxon>Lithospermeae</taxon>
        <taxon>Lithospermum</taxon>
    </lineage>
</organism>
<keyword evidence="3" id="KW-1185">Reference proteome</keyword>
<name>A0AAV3Q041_LITER</name>
<dbReference type="InterPro" id="IPR012876">
    <property type="entry name" value="DUF1677_pln"/>
</dbReference>
<reference evidence="2 3" key="1">
    <citation type="submission" date="2024-01" db="EMBL/GenBank/DDBJ databases">
        <title>The complete chloroplast genome sequence of Lithospermum erythrorhizon: insights into the phylogenetic relationship among Boraginaceae species and the maternal lineages of purple gromwells.</title>
        <authorList>
            <person name="Okada T."/>
            <person name="Watanabe K."/>
        </authorList>
    </citation>
    <scope>NUCLEOTIDE SEQUENCE [LARGE SCALE GENOMIC DNA]</scope>
</reference>